<feature type="compositionally biased region" description="Low complexity" evidence="1">
    <location>
        <begin position="796"/>
        <end position="832"/>
    </location>
</feature>
<protein>
    <submittedName>
        <fullName evidence="2">Uncharacterized protein</fullName>
    </submittedName>
</protein>
<gene>
    <name evidence="2" type="ORF">TWF696_003240</name>
</gene>
<name>A0AAV9TY73_9PEZI</name>
<sequence>MSSSEIIRGVTGQYLKSTGSKVVDSILNRTFSRELGQSLRADTINTANSSFFPPTTTTVRARPTQQRISLANIPRAQSVPIASTSNTTTTKLAPEIPSIILPNVADLDPTRDDQQLWERSRQGVQLTAEQAAFLATPALIPSLPFVISTAGYLERNIWATGPQSVPAGRLLKTGSDGEVYEIEAENFEAYLHGKCWLYNRRIEEMESCDEFSPVVDLPEEFVELTVNEIFEVCYERCLARGRAEAELARQQQQTQEEQKDDDAKSEHSAASSAGCSEDLPFISSVNVVSIRRREVRRARAARAARDAELGIVREPVVRPAEKTCSPVVDTTDAGDISFASAGSDPERANEPPLFTIRSKKEPIKIVDPKTLQRPDKPKSPKDLAKDVAFLKRGLRIMEKGVELAREAYSMFKAVGMDNVVLNQTTDWMGSLQEFVRNYTAILNKADSAKQAELRNTLFESEGQMMLQKKKMDNAILGWTNFAISMFPVRDFSTARKRSPTNGLNDENADELDSESPKMKTKHLHNNVCASLTHELQKLTEDNRLKFKTLLSMLIESLGEAKVWLISAPSYAKVRPVKYTEIKPSEAVTAMKVAPPAEKAVEKRSAEKVAEAARQEADKRRNKGENEKPAETTATTAAQTGNGKTSSDETTPVEPQYHGQGWYNQHYGSRGYAQAREYIEQGGGHRPRSAVSQMASQMGPDAHNVYNQHHQQGGYDTMKRAQDGPRGRQMTRSSGHSHSRQQSAAGSVRHGYVSANANAACTNGPQMYPGYATHAGSPIAGEFAFGNDNGGYADFRYPYGQQPQSHPHSHSQGHIQGYPQAHGPQAAHAHVQPVLQHPQPWRATTSRSDGHDARAGVSPEQSTRGGERGSQQQHPQRSMTVTPQMLQHAMLQGPSGAMQVAGPGQGQEMYAQVPVSMPGYQPQPMYSVYGHGWGPGVQVPTQSHHHYAMHAQQMQRQKGMMYPYGHHPGFR</sequence>
<proteinExistence type="predicted"/>
<organism evidence="2 3">
    <name type="scientific">Orbilia brochopaga</name>
    <dbReference type="NCBI Taxonomy" id="3140254"/>
    <lineage>
        <taxon>Eukaryota</taxon>
        <taxon>Fungi</taxon>
        <taxon>Dikarya</taxon>
        <taxon>Ascomycota</taxon>
        <taxon>Pezizomycotina</taxon>
        <taxon>Orbiliomycetes</taxon>
        <taxon>Orbiliales</taxon>
        <taxon>Orbiliaceae</taxon>
        <taxon>Orbilia</taxon>
    </lineage>
</organism>
<keyword evidence="3" id="KW-1185">Reference proteome</keyword>
<feature type="compositionally biased region" description="Low complexity" evidence="1">
    <location>
        <begin position="731"/>
        <end position="744"/>
    </location>
</feature>
<feature type="compositionally biased region" description="Basic and acidic residues" evidence="1">
    <location>
        <begin position="716"/>
        <end position="725"/>
    </location>
</feature>
<feature type="compositionally biased region" description="Polar residues" evidence="1">
    <location>
        <begin position="858"/>
        <end position="880"/>
    </location>
</feature>
<feature type="region of interest" description="Disordered" evidence="1">
    <location>
        <begin position="248"/>
        <end position="275"/>
    </location>
</feature>
<feature type="compositionally biased region" description="Basic and acidic residues" evidence="1">
    <location>
        <begin position="598"/>
        <end position="629"/>
    </location>
</feature>
<dbReference type="EMBL" id="JAVHNQ010000016">
    <property type="protein sequence ID" value="KAK6331173.1"/>
    <property type="molecule type" value="Genomic_DNA"/>
</dbReference>
<feature type="region of interest" description="Disordered" evidence="1">
    <location>
        <begin position="793"/>
        <end position="880"/>
    </location>
</feature>
<evidence type="ECO:0000313" key="2">
    <source>
        <dbReference type="EMBL" id="KAK6331173.1"/>
    </source>
</evidence>
<dbReference type="Proteomes" id="UP001375240">
    <property type="component" value="Unassembled WGS sequence"/>
</dbReference>
<feature type="compositionally biased region" description="Low complexity" evidence="1">
    <location>
        <begin position="630"/>
        <end position="639"/>
    </location>
</feature>
<feature type="region of interest" description="Disordered" evidence="1">
    <location>
        <begin position="494"/>
        <end position="517"/>
    </location>
</feature>
<feature type="region of interest" description="Disordered" evidence="1">
    <location>
        <begin position="594"/>
        <end position="652"/>
    </location>
</feature>
<dbReference type="AlphaFoldDB" id="A0AAV9TY73"/>
<evidence type="ECO:0000313" key="3">
    <source>
        <dbReference type="Proteomes" id="UP001375240"/>
    </source>
</evidence>
<evidence type="ECO:0000256" key="1">
    <source>
        <dbReference type="SAM" id="MobiDB-lite"/>
    </source>
</evidence>
<accession>A0AAV9TY73</accession>
<comment type="caution">
    <text evidence="2">The sequence shown here is derived from an EMBL/GenBank/DDBJ whole genome shotgun (WGS) entry which is preliminary data.</text>
</comment>
<feature type="compositionally biased region" description="Polar residues" evidence="1">
    <location>
        <begin position="640"/>
        <end position="649"/>
    </location>
</feature>
<feature type="region of interest" description="Disordered" evidence="1">
    <location>
        <begin position="710"/>
        <end position="746"/>
    </location>
</feature>
<reference evidence="2 3" key="1">
    <citation type="submission" date="2019-10" db="EMBL/GenBank/DDBJ databases">
        <authorList>
            <person name="Palmer J.M."/>
        </authorList>
    </citation>
    <scope>NUCLEOTIDE SEQUENCE [LARGE SCALE GENOMIC DNA]</scope>
    <source>
        <strain evidence="2 3">TWF696</strain>
    </source>
</reference>